<organism evidence="1">
    <name type="scientific">Arundo donax</name>
    <name type="common">Giant reed</name>
    <name type="synonym">Donax arundinaceus</name>
    <dbReference type="NCBI Taxonomy" id="35708"/>
    <lineage>
        <taxon>Eukaryota</taxon>
        <taxon>Viridiplantae</taxon>
        <taxon>Streptophyta</taxon>
        <taxon>Embryophyta</taxon>
        <taxon>Tracheophyta</taxon>
        <taxon>Spermatophyta</taxon>
        <taxon>Magnoliopsida</taxon>
        <taxon>Liliopsida</taxon>
        <taxon>Poales</taxon>
        <taxon>Poaceae</taxon>
        <taxon>PACMAD clade</taxon>
        <taxon>Arundinoideae</taxon>
        <taxon>Arundineae</taxon>
        <taxon>Arundo</taxon>
    </lineage>
</organism>
<dbReference type="AlphaFoldDB" id="A0A0A9GF86"/>
<name>A0A0A9GF86_ARUDO</name>
<sequence length="82" mass="9518">MIYTCMVSCFMISSRTTHLFIICVYMYVVPCNELWIGSSRYISYVTQNNFSMICCCVEQPVYPLFPARYIPNTNSEISLGIF</sequence>
<reference evidence="1" key="2">
    <citation type="journal article" date="2015" name="Data Brief">
        <title>Shoot transcriptome of the giant reed, Arundo donax.</title>
        <authorList>
            <person name="Barrero R.A."/>
            <person name="Guerrero F.D."/>
            <person name="Moolhuijzen P."/>
            <person name="Goolsby J.A."/>
            <person name="Tidwell J."/>
            <person name="Bellgard S.E."/>
            <person name="Bellgard M.I."/>
        </authorList>
    </citation>
    <scope>NUCLEOTIDE SEQUENCE</scope>
    <source>
        <tissue evidence="1">Shoot tissue taken approximately 20 cm above the soil surface</tissue>
    </source>
</reference>
<protein>
    <submittedName>
        <fullName evidence="1">Uncharacterized protein</fullName>
    </submittedName>
</protein>
<accession>A0A0A9GF86</accession>
<proteinExistence type="predicted"/>
<evidence type="ECO:0000313" key="1">
    <source>
        <dbReference type="EMBL" id="JAE23112.1"/>
    </source>
</evidence>
<dbReference type="EMBL" id="GBRH01174784">
    <property type="protein sequence ID" value="JAE23112.1"/>
    <property type="molecule type" value="Transcribed_RNA"/>
</dbReference>
<reference evidence="1" key="1">
    <citation type="submission" date="2014-09" db="EMBL/GenBank/DDBJ databases">
        <authorList>
            <person name="Magalhaes I.L.F."/>
            <person name="Oliveira U."/>
            <person name="Santos F.R."/>
            <person name="Vidigal T.H.D.A."/>
            <person name="Brescovit A.D."/>
            <person name="Santos A.J."/>
        </authorList>
    </citation>
    <scope>NUCLEOTIDE SEQUENCE</scope>
    <source>
        <tissue evidence="1">Shoot tissue taken approximately 20 cm above the soil surface</tissue>
    </source>
</reference>